<reference evidence="1" key="1">
    <citation type="submission" date="2023-07" db="EMBL/GenBank/DDBJ databases">
        <authorList>
            <consortium name="AG Swart"/>
            <person name="Singh M."/>
            <person name="Singh A."/>
            <person name="Seah K."/>
            <person name="Emmerich C."/>
        </authorList>
    </citation>
    <scope>NUCLEOTIDE SEQUENCE</scope>
    <source>
        <strain evidence="1">DP1</strain>
    </source>
</reference>
<comment type="caution">
    <text evidence="1">The sequence shown here is derived from an EMBL/GenBank/DDBJ whole genome shotgun (WGS) entry which is preliminary data.</text>
</comment>
<dbReference type="EMBL" id="CAMPGE010007727">
    <property type="protein sequence ID" value="CAI2366640.1"/>
    <property type="molecule type" value="Genomic_DNA"/>
</dbReference>
<protein>
    <submittedName>
        <fullName evidence="1">Uncharacterized protein</fullName>
    </submittedName>
</protein>
<evidence type="ECO:0000313" key="2">
    <source>
        <dbReference type="Proteomes" id="UP001295684"/>
    </source>
</evidence>
<keyword evidence="2" id="KW-1185">Reference proteome</keyword>
<proteinExistence type="predicted"/>
<accession>A0AAD1XA30</accession>
<gene>
    <name evidence="1" type="ORF">ECRASSUSDP1_LOCUS7913</name>
</gene>
<dbReference type="AlphaFoldDB" id="A0AAD1XA30"/>
<organism evidence="1 2">
    <name type="scientific">Euplotes crassus</name>
    <dbReference type="NCBI Taxonomy" id="5936"/>
    <lineage>
        <taxon>Eukaryota</taxon>
        <taxon>Sar</taxon>
        <taxon>Alveolata</taxon>
        <taxon>Ciliophora</taxon>
        <taxon>Intramacronucleata</taxon>
        <taxon>Spirotrichea</taxon>
        <taxon>Hypotrichia</taxon>
        <taxon>Euplotida</taxon>
        <taxon>Euplotidae</taxon>
        <taxon>Moneuplotes</taxon>
    </lineage>
</organism>
<name>A0AAD1XA30_EUPCR</name>
<sequence>MLEKKNAANFSMDMVYSFDCRADRLKPVAPPSRHSRERQSHSLIRLIKCKKEPLFDEYDYDKNIPRNFTRIKREYESLQPSPERRIPFIKASSKINLRAMNSDKVISIPKIKYMGSRHEGLRPLEKRGQRIQIHHRRGFTSGNPLPNTTDSKARERRFKHPRICFSNKRLDKKLKAFCLTQKKSESSKISLIRFDTSQGLNLKEKLMGETPIRQKDLARRKLAPMRHPKIKLMPMVEGFKKGSLQIKLNNKQRLVDVITKDQYLMQ</sequence>
<dbReference type="Proteomes" id="UP001295684">
    <property type="component" value="Unassembled WGS sequence"/>
</dbReference>
<evidence type="ECO:0000313" key="1">
    <source>
        <dbReference type="EMBL" id="CAI2366640.1"/>
    </source>
</evidence>